<evidence type="ECO:0000256" key="1">
    <source>
        <dbReference type="SAM" id="MobiDB-lite"/>
    </source>
</evidence>
<proteinExistence type="predicted"/>
<reference evidence="2" key="1">
    <citation type="submission" date="2009-06" db="EMBL/GenBank/DDBJ databases">
        <title>Complete sequence of chromosome 2 of Variovorax paradoxus S110.</title>
        <authorList>
            <consortium name="US DOE Joint Genome Institute"/>
            <person name="Lucas S."/>
            <person name="Copeland A."/>
            <person name="Lapidus A."/>
            <person name="Glavina del Rio T."/>
            <person name="Tice H."/>
            <person name="Bruce D."/>
            <person name="Goodwin L."/>
            <person name="Pitluck S."/>
            <person name="Chertkov O."/>
            <person name="Brettin T."/>
            <person name="Detter J.C."/>
            <person name="Han C."/>
            <person name="Larimer F."/>
            <person name="Land M."/>
            <person name="Hauser L."/>
            <person name="Kyrpides N."/>
            <person name="Ovchinnikova G."/>
            <person name="Orwin P."/>
            <person name="Leadbetter J.R."/>
            <person name="Spain J.C."/>
            <person name="Han J.I."/>
        </authorList>
    </citation>
    <scope>NUCLEOTIDE SEQUENCE</scope>
    <source>
        <strain evidence="2">S110</strain>
    </source>
</reference>
<accession>C5D083</accession>
<gene>
    <name evidence="2" type="ordered locus">Vapar_5840</name>
</gene>
<feature type="region of interest" description="Disordered" evidence="1">
    <location>
        <begin position="1"/>
        <end position="28"/>
    </location>
</feature>
<dbReference type="AlphaFoldDB" id="C5D083"/>
<feature type="compositionally biased region" description="Polar residues" evidence="1">
    <location>
        <begin position="149"/>
        <end position="158"/>
    </location>
</feature>
<organism evidence="2">
    <name type="scientific">Variovorax paradoxus (strain S110)</name>
    <dbReference type="NCBI Taxonomy" id="543728"/>
    <lineage>
        <taxon>Bacteria</taxon>
        <taxon>Pseudomonadati</taxon>
        <taxon>Pseudomonadota</taxon>
        <taxon>Betaproteobacteria</taxon>
        <taxon>Burkholderiales</taxon>
        <taxon>Comamonadaceae</taxon>
        <taxon>Variovorax</taxon>
    </lineage>
</organism>
<dbReference type="EMBL" id="CP001636">
    <property type="protein sequence ID" value="ACS22427.1"/>
    <property type="molecule type" value="Genomic_DNA"/>
</dbReference>
<name>C5D083_VARPS</name>
<evidence type="ECO:0000313" key="2">
    <source>
        <dbReference type="EMBL" id="ACS22427.1"/>
    </source>
</evidence>
<dbReference type="KEGG" id="vap:Vapar_5840"/>
<protein>
    <submittedName>
        <fullName evidence="2">Uncharacterized protein</fullName>
    </submittedName>
</protein>
<dbReference type="STRING" id="543728.Vapar_5840"/>
<sequence length="266" mass="28156">MPRLFVHGTVSPRASAAGKETCTSPPPASAVRCGLDLSYHPRRSACCTHRTLPPHRTPSPDAYARPQPAIPWEVASRVLMERRPGQPNDPVAGEPGAVGHQVHLVAAQPDANGLLARKKTPLASFAPLRSQATKIAHGGVESNMEPPSYGTSSKQSPVRSLKSVRSGDVHSPLAIARQLEVVTQEPSPCRYRSLSLILRSISSGAMSKPWPPTCAIAHAPTGDGFRCEATCSGCAHSLQAGSSRWPALRLPSLVWGCSPLLEGGRA</sequence>
<feature type="region of interest" description="Disordered" evidence="1">
    <location>
        <begin position="137"/>
        <end position="158"/>
    </location>
</feature>
<dbReference type="HOGENOM" id="CLU_1045630_0_0_4"/>